<dbReference type="Proteomes" id="UP001432190">
    <property type="component" value="Chromosome"/>
</dbReference>
<sequence>MSTSDPIKKITLHSGKTRYRFVIDVGRKPDGRRDQRTYALDTRKEARAEYARIKHETGRGTYVRPGKNLGRRIPRRMVDVGHP</sequence>
<evidence type="ECO:0000313" key="2">
    <source>
        <dbReference type="EMBL" id="WUP52312.1"/>
    </source>
</evidence>
<reference evidence="2" key="1">
    <citation type="submission" date="2022-10" db="EMBL/GenBank/DDBJ databases">
        <title>The complete genomes of actinobacterial strains from the NBC collection.</title>
        <authorList>
            <person name="Joergensen T.S."/>
            <person name="Alvarez Arevalo M."/>
            <person name="Sterndorff E.B."/>
            <person name="Faurdal D."/>
            <person name="Vuksanovic O."/>
            <person name="Mourched A.-S."/>
            <person name="Charusanti P."/>
            <person name="Shaw S."/>
            <person name="Blin K."/>
            <person name="Weber T."/>
        </authorList>
    </citation>
    <scope>NUCLEOTIDE SEQUENCE</scope>
    <source>
        <strain evidence="2">NBC_00256</strain>
    </source>
</reference>
<accession>A0ABZ1SEC0</accession>
<dbReference type="RefSeq" id="WP_328853372.1">
    <property type="nucleotide sequence ID" value="NZ_CP108084.1"/>
</dbReference>
<evidence type="ECO:0008006" key="4">
    <source>
        <dbReference type="Google" id="ProtNLM"/>
    </source>
</evidence>
<name>A0ABZ1SEC0_9ACTN</name>
<gene>
    <name evidence="2" type="ORF">OG994_12675</name>
</gene>
<feature type="region of interest" description="Disordered" evidence="1">
    <location>
        <begin position="60"/>
        <end position="83"/>
    </location>
</feature>
<evidence type="ECO:0000313" key="3">
    <source>
        <dbReference type="Proteomes" id="UP001432190"/>
    </source>
</evidence>
<evidence type="ECO:0000256" key="1">
    <source>
        <dbReference type="SAM" id="MobiDB-lite"/>
    </source>
</evidence>
<protein>
    <recommendedName>
        <fullName evidence="4">Site-specific integrase</fullName>
    </recommendedName>
</protein>
<keyword evidence="3" id="KW-1185">Reference proteome</keyword>
<organism evidence="2 3">
    <name type="scientific">Micromonospora globbae</name>
    <dbReference type="NCBI Taxonomy" id="1894969"/>
    <lineage>
        <taxon>Bacteria</taxon>
        <taxon>Bacillati</taxon>
        <taxon>Actinomycetota</taxon>
        <taxon>Actinomycetes</taxon>
        <taxon>Micromonosporales</taxon>
        <taxon>Micromonosporaceae</taxon>
        <taxon>Micromonospora</taxon>
    </lineage>
</organism>
<dbReference type="EMBL" id="CP108084">
    <property type="protein sequence ID" value="WUP52312.1"/>
    <property type="molecule type" value="Genomic_DNA"/>
</dbReference>
<proteinExistence type="predicted"/>